<dbReference type="PANTHER" id="PTHR39081">
    <property type="entry name" value="MUT7-C DOMAIN-CONTAINING PROTEIN"/>
    <property type="match status" value="1"/>
</dbReference>
<evidence type="ECO:0008006" key="5">
    <source>
        <dbReference type="Google" id="ProtNLM"/>
    </source>
</evidence>
<dbReference type="Pfam" id="PF01927">
    <property type="entry name" value="Mut7-C"/>
    <property type="match status" value="1"/>
</dbReference>
<evidence type="ECO:0000259" key="2">
    <source>
        <dbReference type="Pfam" id="PF14451"/>
    </source>
</evidence>
<proteinExistence type="predicted"/>
<dbReference type="PANTHER" id="PTHR39081:SF1">
    <property type="entry name" value="MUT7-C RNASE DOMAIN-CONTAINING PROTEIN"/>
    <property type="match status" value="1"/>
</dbReference>
<name>A0A1G5P8Q7_9PSED</name>
<comment type="caution">
    <text evidence="3">The sequence shown here is derived from an EMBL/GenBank/DDBJ whole genome shotgun (WGS) entry which is preliminary data.</text>
</comment>
<organism evidence="3 4">
    <name type="scientific">Pseudomonas oryzihabitans</name>
    <dbReference type="NCBI Taxonomy" id="47885"/>
    <lineage>
        <taxon>Bacteria</taxon>
        <taxon>Pseudomonadati</taxon>
        <taxon>Pseudomonadota</taxon>
        <taxon>Gammaproteobacteria</taxon>
        <taxon>Pseudomonadales</taxon>
        <taxon>Pseudomonadaceae</taxon>
        <taxon>Pseudomonas</taxon>
    </lineage>
</organism>
<feature type="domain" description="Ubiquitin Mut7-C" evidence="2">
    <location>
        <begin position="1"/>
        <end position="79"/>
    </location>
</feature>
<dbReference type="RefSeq" id="WP_074584548.1">
    <property type="nucleotide sequence ID" value="NZ_FMWB01000010.1"/>
</dbReference>
<dbReference type="AlphaFoldDB" id="A0A1G5P8Q7"/>
<dbReference type="EMBL" id="FMWB01000010">
    <property type="protein sequence ID" value="SCZ45943.1"/>
    <property type="molecule type" value="Genomic_DNA"/>
</dbReference>
<dbReference type="InterPro" id="IPR002782">
    <property type="entry name" value="Mut7-C_RNAse_dom"/>
</dbReference>
<dbReference type="Proteomes" id="UP000183046">
    <property type="component" value="Unassembled WGS sequence"/>
</dbReference>
<gene>
    <name evidence="3" type="ORF">SAMN05216279_110154</name>
</gene>
<dbReference type="InterPro" id="IPR027798">
    <property type="entry name" value="Ub_Mut7C"/>
</dbReference>
<dbReference type="OrthoDB" id="9797655at2"/>
<feature type="domain" description="Mut7-C RNAse" evidence="1">
    <location>
        <begin position="96"/>
        <end position="237"/>
    </location>
</feature>
<protein>
    <recommendedName>
        <fullName evidence="5">Twitching motility protein PilT</fullName>
    </recommendedName>
</protein>
<evidence type="ECO:0000313" key="4">
    <source>
        <dbReference type="Proteomes" id="UP000183046"/>
    </source>
</evidence>
<dbReference type="Pfam" id="PF14451">
    <property type="entry name" value="Ub-Mut7C"/>
    <property type="match status" value="1"/>
</dbReference>
<evidence type="ECO:0000313" key="3">
    <source>
        <dbReference type="EMBL" id="SCZ45943.1"/>
    </source>
</evidence>
<evidence type="ECO:0000259" key="1">
    <source>
        <dbReference type="Pfam" id="PF01927"/>
    </source>
</evidence>
<sequence length="241" mass="27182">MTQASFRFHGALERFLAPTRRGRVIRVECAAVASVKHQIEALGVPHTEVGLLLINGEAAALTQRLDDGDEVIVHPAQAESSGEFAEGHPGAGRPCFVADAHLGALARRLRMAGFDTLYDNAYADPALADLAWREERILLTRDRELLKRRQVLHGCYVHALRPEAQLQELYQRLGLRPWALPFSRCLACNSSLQAVSLAEVADRLPPRVRERHRHFLHCPHCDKLFWEGSHWRAMRERLALV</sequence>
<accession>A0A1G5P8Q7</accession>
<reference evidence="4" key="1">
    <citation type="submission" date="2016-10" db="EMBL/GenBank/DDBJ databases">
        <authorList>
            <person name="de Groot N.N."/>
        </authorList>
    </citation>
    <scope>NUCLEOTIDE SEQUENCE [LARGE SCALE GENOMIC DNA]</scope>
    <source>
        <strain evidence="4">DSM 15758</strain>
    </source>
</reference>
<dbReference type="eggNOG" id="COG1656">
    <property type="taxonomic scope" value="Bacteria"/>
</dbReference>